<dbReference type="EMBL" id="CP022111">
    <property type="protein sequence ID" value="ASG22113.1"/>
    <property type="molecule type" value="Genomic_DNA"/>
</dbReference>
<keyword evidence="2" id="KW-1185">Reference proteome</keyword>
<evidence type="ECO:0000313" key="2">
    <source>
        <dbReference type="Proteomes" id="UP000197153"/>
    </source>
</evidence>
<evidence type="ECO:0000313" key="1">
    <source>
        <dbReference type="EMBL" id="ASG22113.1"/>
    </source>
</evidence>
<reference evidence="1 2" key="1">
    <citation type="submission" date="2017-06" db="EMBL/GenBank/DDBJ databases">
        <title>Complete genome sequence of Nitrospirillum amazonense strain CBAmC, an endophytic nitrogen-fixing and plant growth-promoting bacterium, isolated from sugarcane.</title>
        <authorList>
            <person name="Schwab S."/>
            <person name="dos Santos Teixeira K.R."/>
            <person name="Simoes Araujo J.L."/>
            <person name="Soares Vidal M."/>
            <person name="Borges de Freitas H.R."/>
            <person name="Rivello Crivelaro A.L."/>
            <person name="Bueno de Camargo Nunes A."/>
            <person name="dos Santos C.M."/>
            <person name="Palmeira da Silva Rosa D."/>
            <person name="da Silva Padilha D."/>
            <person name="da Silva E."/>
            <person name="Araujo Terra L."/>
            <person name="Soares Mendes V."/>
            <person name="Farinelli L."/>
            <person name="Magalhaes Cruz L."/>
            <person name="Baldani J.I."/>
        </authorList>
    </citation>
    <scope>NUCLEOTIDE SEQUENCE [LARGE SCALE GENOMIC DNA]</scope>
    <source>
        <strain evidence="1 2">CBAmC</strain>
    </source>
</reference>
<dbReference type="RefSeq" id="WP_040848345.1">
    <property type="nucleotide sequence ID" value="NZ_CP022111.1"/>
</dbReference>
<protein>
    <submittedName>
        <fullName evidence="1">Uncharacterized protein</fullName>
    </submittedName>
</protein>
<sequence>MITEIRHIIFSNDELKLVFQTVPLEGFDAGRRILSIQVVEGPPPTVKLSSDLPTGGGREEIQVESYQLARLIVAYCREKRIPLPKDALKTLHAQGDQLCFSIMSSLS</sequence>
<accession>A0A248JTR1</accession>
<dbReference type="Proteomes" id="UP000197153">
    <property type="component" value="Chromosome 2"/>
</dbReference>
<proteinExistence type="predicted"/>
<organism evidence="1 2">
    <name type="scientific">Nitrospirillum viridazoti CBAmc</name>
    <dbReference type="NCBI Taxonomy" id="1441467"/>
    <lineage>
        <taxon>Bacteria</taxon>
        <taxon>Pseudomonadati</taxon>
        <taxon>Pseudomonadota</taxon>
        <taxon>Alphaproteobacteria</taxon>
        <taxon>Rhodospirillales</taxon>
        <taxon>Azospirillaceae</taxon>
        <taxon>Nitrospirillum</taxon>
        <taxon>Nitrospirillum viridazoti</taxon>
    </lineage>
</organism>
<gene>
    <name evidence="1" type="ORF">Y958_14120</name>
</gene>
<dbReference type="KEGG" id="nao:Y958_14120"/>
<name>A0A248JTR1_9PROT</name>
<dbReference type="AlphaFoldDB" id="A0A248JTR1"/>